<organism evidence="2 3">
    <name type="scientific">Stephanodiscus triporus</name>
    <dbReference type="NCBI Taxonomy" id="2934178"/>
    <lineage>
        <taxon>Eukaryota</taxon>
        <taxon>Sar</taxon>
        <taxon>Stramenopiles</taxon>
        <taxon>Ochrophyta</taxon>
        <taxon>Bacillariophyta</taxon>
        <taxon>Coscinodiscophyceae</taxon>
        <taxon>Thalassiosirophycidae</taxon>
        <taxon>Stephanodiscales</taxon>
        <taxon>Stephanodiscaceae</taxon>
        <taxon>Stephanodiscus</taxon>
    </lineage>
</organism>
<comment type="caution">
    <text evidence="2">The sequence shown here is derived from an EMBL/GenBank/DDBJ whole genome shotgun (WGS) entry which is preliminary data.</text>
</comment>
<evidence type="ECO:0000313" key="3">
    <source>
        <dbReference type="Proteomes" id="UP001530315"/>
    </source>
</evidence>
<dbReference type="AlphaFoldDB" id="A0ABD3QIQ4"/>
<evidence type="ECO:0000256" key="1">
    <source>
        <dbReference type="SAM" id="Phobius"/>
    </source>
</evidence>
<feature type="transmembrane region" description="Helical" evidence="1">
    <location>
        <begin position="25"/>
        <end position="45"/>
    </location>
</feature>
<keyword evidence="3" id="KW-1185">Reference proteome</keyword>
<accession>A0ABD3QIQ4</accession>
<name>A0ABD3QIQ4_9STRA</name>
<evidence type="ECO:0000313" key="2">
    <source>
        <dbReference type="EMBL" id="KAL3799882.1"/>
    </source>
</evidence>
<reference evidence="2 3" key="1">
    <citation type="submission" date="2024-10" db="EMBL/GenBank/DDBJ databases">
        <title>Updated reference genomes for cyclostephanoid diatoms.</title>
        <authorList>
            <person name="Roberts W.R."/>
            <person name="Alverson A.J."/>
        </authorList>
    </citation>
    <scope>NUCLEOTIDE SEQUENCE [LARGE SCALE GENOMIC DNA]</scope>
    <source>
        <strain evidence="2 3">AJA276-08</strain>
    </source>
</reference>
<dbReference type="EMBL" id="JALLAZ020000235">
    <property type="protein sequence ID" value="KAL3799882.1"/>
    <property type="molecule type" value="Genomic_DNA"/>
</dbReference>
<gene>
    <name evidence="2" type="ORF">ACHAW5_004394</name>
</gene>
<dbReference type="Proteomes" id="UP001530315">
    <property type="component" value="Unassembled WGS sequence"/>
</dbReference>
<keyword evidence="1" id="KW-1133">Transmembrane helix</keyword>
<protein>
    <submittedName>
        <fullName evidence="2">Uncharacterized protein</fullName>
    </submittedName>
</protein>
<keyword evidence="1" id="KW-0472">Membrane</keyword>
<proteinExistence type="predicted"/>
<keyword evidence="1" id="KW-0812">Transmembrane</keyword>
<sequence>MTTGGGGGETDDAILPALDDGALKMTFVLSILITILLTIGIARLFGLLSSHQYGRAALFDELTQVDKIDYLIHLFEESEKLYKMRNDDNDNNNSAEGGRNNNLDHFLDLLNELSDQLDELHDDVEYNGRSREKRRGE</sequence>